<proteinExistence type="predicted"/>
<dbReference type="CDD" id="cd04220">
    <property type="entry name" value="Halocyanin"/>
    <property type="match status" value="1"/>
</dbReference>
<gene>
    <name evidence="4" type="ORF">GCM10011402_29970</name>
</gene>
<feature type="domain" description="Blue (type 1) copper" evidence="3">
    <location>
        <begin position="42"/>
        <end position="133"/>
    </location>
</feature>
<dbReference type="Gene3D" id="2.60.40.420">
    <property type="entry name" value="Cupredoxins - blue copper proteins"/>
    <property type="match status" value="1"/>
</dbReference>
<dbReference type="EMBL" id="BMIV01000012">
    <property type="protein sequence ID" value="GGF75267.1"/>
    <property type="molecule type" value="Genomic_DNA"/>
</dbReference>
<evidence type="ECO:0000313" key="4">
    <source>
        <dbReference type="EMBL" id="GGF75267.1"/>
    </source>
</evidence>
<dbReference type="InterPro" id="IPR002387">
    <property type="entry name" value="Plastocyanin"/>
</dbReference>
<dbReference type="SUPFAM" id="SSF49503">
    <property type="entry name" value="Cupredoxins"/>
    <property type="match status" value="1"/>
</dbReference>
<dbReference type="Pfam" id="PF00127">
    <property type="entry name" value="Copper-bind"/>
    <property type="match status" value="1"/>
</dbReference>
<protein>
    <recommendedName>
        <fullName evidence="3">Blue (type 1) copper domain-containing protein</fullName>
    </recommendedName>
</protein>
<evidence type="ECO:0000259" key="3">
    <source>
        <dbReference type="Pfam" id="PF00127"/>
    </source>
</evidence>
<keyword evidence="5" id="KW-1185">Reference proteome</keyword>
<dbReference type="InterPro" id="IPR008972">
    <property type="entry name" value="Cupredoxin"/>
</dbReference>
<keyword evidence="2" id="KW-0186">Copper</keyword>
<accession>A0ABQ1VKL3</accession>
<sequence>MIMDRRTLLTRGTALLGAVCLRSRQAISALPLMIEMKGSPRGEAVWFVPVGLAVSPGTTIRFVNRDPGNSHTATAYHPDILDRPRRIPARATPWDSDLLLPGETFEVTLSVPGVYDLYCQPHEHAGMVARIVVGRPGQELGWQDPTAGPGDLPEVALAAFPPVHAILEQGSVMQGRGEAT</sequence>
<reference evidence="5" key="1">
    <citation type="journal article" date="2019" name="Int. J. Syst. Evol. Microbiol.">
        <title>The Global Catalogue of Microorganisms (GCM) 10K type strain sequencing project: providing services to taxonomists for standard genome sequencing and annotation.</title>
        <authorList>
            <consortium name="The Broad Institute Genomics Platform"/>
            <consortium name="The Broad Institute Genome Sequencing Center for Infectious Disease"/>
            <person name="Wu L."/>
            <person name="Ma J."/>
        </authorList>
    </citation>
    <scope>NUCLEOTIDE SEQUENCE [LARGE SCALE GENOMIC DNA]</scope>
    <source>
        <strain evidence="5">CGMCC 1.15419</strain>
    </source>
</reference>
<evidence type="ECO:0000256" key="1">
    <source>
        <dbReference type="ARBA" id="ARBA00022723"/>
    </source>
</evidence>
<evidence type="ECO:0000256" key="2">
    <source>
        <dbReference type="ARBA" id="ARBA00023008"/>
    </source>
</evidence>
<keyword evidence="1" id="KW-0479">Metal-binding</keyword>
<evidence type="ECO:0000313" key="5">
    <source>
        <dbReference type="Proteomes" id="UP000640509"/>
    </source>
</evidence>
<name>A0ABQ1VKL3_9RHOB</name>
<dbReference type="Proteomes" id="UP000640509">
    <property type="component" value="Unassembled WGS sequence"/>
</dbReference>
<comment type="caution">
    <text evidence="4">The sequence shown here is derived from an EMBL/GenBank/DDBJ whole genome shotgun (WGS) entry which is preliminary data.</text>
</comment>
<dbReference type="PRINTS" id="PR00157">
    <property type="entry name" value="PLASTOCYANIN"/>
</dbReference>
<dbReference type="InterPro" id="IPR000923">
    <property type="entry name" value="BlueCu_1"/>
</dbReference>
<organism evidence="4 5">
    <name type="scientific">Paracoccus acridae</name>
    <dbReference type="NCBI Taxonomy" id="1795310"/>
    <lineage>
        <taxon>Bacteria</taxon>
        <taxon>Pseudomonadati</taxon>
        <taxon>Pseudomonadota</taxon>
        <taxon>Alphaproteobacteria</taxon>
        <taxon>Rhodobacterales</taxon>
        <taxon>Paracoccaceae</taxon>
        <taxon>Paracoccus</taxon>
    </lineage>
</organism>